<reference evidence="1 2" key="1">
    <citation type="journal article" date="2022" name="Plant J.">
        <title>Chromosome-level genome of Camellia lanceoleosa provides a valuable resource for understanding genome evolution and self-incompatibility.</title>
        <authorList>
            <person name="Gong W."/>
            <person name="Xiao S."/>
            <person name="Wang L."/>
            <person name="Liao Z."/>
            <person name="Chang Y."/>
            <person name="Mo W."/>
            <person name="Hu G."/>
            <person name="Li W."/>
            <person name="Zhao G."/>
            <person name="Zhu H."/>
            <person name="Hu X."/>
            <person name="Ji K."/>
            <person name="Xiang X."/>
            <person name="Song Q."/>
            <person name="Yuan D."/>
            <person name="Jin S."/>
            <person name="Zhang L."/>
        </authorList>
    </citation>
    <scope>NUCLEOTIDE SEQUENCE [LARGE SCALE GENOMIC DNA]</scope>
    <source>
        <strain evidence="1">SQ_2022a</strain>
    </source>
</reference>
<dbReference type="EMBL" id="CM045759">
    <property type="protein sequence ID" value="KAI8017440.1"/>
    <property type="molecule type" value="Genomic_DNA"/>
</dbReference>
<proteinExistence type="predicted"/>
<name>A0ACC0HVS4_9ERIC</name>
<gene>
    <name evidence="1" type="ORF">LOK49_LG04G02822</name>
</gene>
<comment type="caution">
    <text evidence="1">The sequence shown here is derived from an EMBL/GenBank/DDBJ whole genome shotgun (WGS) entry which is preliminary data.</text>
</comment>
<dbReference type="Proteomes" id="UP001060215">
    <property type="component" value="Chromosome 2"/>
</dbReference>
<accession>A0ACC0HVS4</accession>
<sequence>MEPQESENHQTQAPHMTTGEITLPRSLIHKMEGNTLSLLLEPGTEALHRVDTIWWIEQLRLTIEPGWSTISRPPIHSFQMASMRTVTQDHRRIRSILPGLVSDHLPNYPSMNSMKLLIWNCCGAGNNTFKRNLRELLRTHKPEILVLMETKVSFSSLGNFFNNLGFSASTVVDPIGRMGGIWLLWDTAHVNVRTSSVSNQHIHATIHKEDYEEWVLSAVYASLNPTTREALWEELEMTASNMNQPWLVAGDFNDFTDHTERRSFTPTHNFTRAQRFRERINNCNLMDLGSVGPRLTWTNNRQGLANTMERLDRAMSNAQWRTLFPEGTVRTLPRTYSH</sequence>
<evidence type="ECO:0000313" key="1">
    <source>
        <dbReference type="EMBL" id="KAI8017440.1"/>
    </source>
</evidence>
<keyword evidence="2" id="KW-1185">Reference proteome</keyword>
<organism evidence="1 2">
    <name type="scientific">Camellia lanceoleosa</name>
    <dbReference type="NCBI Taxonomy" id="1840588"/>
    <lineage>
        <taxon>Eukaryota</taxon>
        <taxon>Viridiplantae</taxon>
        <taxon>Streptophyta</taxon>
        <taxon>Embryophyta</taxon>
        <taxon>Tracheophyta</taxon>
        <taxon>Spermatophyta</taxon>
        <taxon>Magnoliopsida</taxon>
        <taxon>eudicotyledons</taxon>
        <taxon>Gunneridae</taxon>
        <taxon>Pentapetalae</taxon>
        <taxon>asterids</taxon>
        <taxon>Ericales</taxon>
        <taxon>Theaceae</taxon>
        <taxon>Camellia</taxon>
    </lineage>
</organism>
<evidence type="ECO:0000313" key="2">
    <source>
        <dbReference type="Proteomes" id="UP001060215"/>
    </source>
</evidence>
<protein>
    <submittedName>
        <fullName evidence="1">Uncharacterized protein</fullName>
    </submittedName>
</protein>